<dbReference type="InterPro" id="IPR001173">
    <property type="entry name" value="Glyco_trans_2-like"/>
</dbReference>
<reference evidence="2" key="1">
    <citation type="journal article" date="2015" name="Nature">
        <title>Complex archaea that bridge the gap between prokaryotes and eukaryotes.</title>
        <authorList>
            <person name="Spang A."/>
            <person name="Saw J.H."/>
            <person name="Jorgensen S.L."/>
            <person name="Zaremba-Niedzwiedzka K."/>
            <person name="Martijn J."/>
            <person name="Lind A.E."/>
            <person name="van Eijk R."/>
            <person name="Schleper C."/>
            <person name="Guy L."/>
            <person name="Ettema T.J."/>
        </authorList>
    </citation>
    <scope>NUCLEOTIDE SEQUENCE</scope>
</reference>
<dbReference type="EMBL" id="LAZR01000091">
    <property type="protein sequence ID" value="KKN92891.1"/>
    <property type="molecule type" value="Genomic_DNA"/>
</dbReference>
<comment type="caution">
    <text evidence="2">The sequence shown here is derived from an EMBL/GenBank/DDBJ whole genome shotgun (WGS) entry which is preliminary data.</text>
</comment>
<dbReference type="InterPro" id="IPR029044">
    <property type="entry name" value="Nucleotide-diphossugar_trans"/>
</dbReference>
<evidence type="ECO:0000313" key="2">
    <source>
        <dbReference type="EMBL" id="KKN92891.1"/>
    </source>
</evidence>
<proteinExistence type="predicted"/>
<dbReference type="SUPFAM" id="SSF53448">
    <property type="entry name" value="Nucleotide-diphospho-sugar transferases"/>
    <property type="match status" value="1"/>
</dbReference>
<sequence>MPTDLKITFGLIVLNGLPFVRYCLRSLYPFAHEIIVVEGATTSAMSVASDDGHSTDGTLAELERFKAEEDPRGIVQIVTSDRPWETLTQQSQAYAERATGEYLWQVDVDEFYRPDDMQRVIAILRDDPTITAMSFEQMTFWAGLDYVVDGWYLRRGANVYHRLFKWGPGARYIEHEPPTVVDAAGVDCRAGNWIGGRALARRGVRLYHYSLMFPRQVRNKCAHYANRDWGDYAAGVMAWAERNFLSPVTWPFRAHNVHVHPSWFERFDGQHPPAAKQMMDDAHAGVLDVDCRDNSDVEALLSLKSYRRLRWLLKAMSECHLPGRLYRWMMHLRYDRSANRLRWR</sequence>
<dbReference type="AlphaFoldDB" id="A0A0F9X277"/>
<protein>
    <recommendedName>
        <fullName evidence="1">Glycosyltransferase 2-like domain-containing protein</fullName>
    </recommendedName>
</protein>
<evidence type="ECO:0000259" key="1">
    <source>
        <dbReference type="Pfam" id="PF00535"/>
    </source>
</evidence>
<organism evidence="2">
    <name type="scientific">marine sediment metagenome</name>
    <dbReference type="NCBI Taxonomy" id="412755"/>
    <lineage>
        <taxon>unclassified sequences</taxon>
        <taxon>metagenomes</taxon>
        <taxon>ecological metagenomes</taxon>
    </lineage>
</organism>
<gene>
    <name evidence="2" type="ORF">LCGC14_0204200</name>
</gene>
<accession>A0A0F9X277</accession>
<dbReference type="Gene3D" id="3.90.550.10">
    <property type="entry name" value="Spore Coat Polysaccharide Biosynthesis Protein SpsA, Chain A"/>
    <property type="match status" value="1"/>
</dbReference>
<feature type="domain" description="Glycosyltransferase 2-like" evidence="1">
    <location>
        <begin position="50"/>
        <end position="131"/>
    </location>
</feature>
<name>A0A0F9X277_9ZZZZ</name>
<dbReference type="CDD" id="cd00761">
    <property type="entry name" value="Glyco_tranf_GTA_type"/>
    <property type="match status" value="1"/>
</dbReference>
<dbReference type="Pfam" id="PF00535">
    <property type="entry name" value="Glycos_transf_2"/>
    <property type="match status" value="1"/>
</dbReference>